<keyword evidence="2" id="KW-0605">Phycobilisome</keyword>
<keyword evidence="4" id="KW-1185">Reference proteome</keyword>
<dbReference type="Gene3D" id="1.25.10.10">
    <property type="entry name" value="Leucine-rich Repeat Variant"/>
    <property type="match status" value="1"/>
</dbReference>
<evidence type="ECO:0000256" key="2">
    <source>
        <dbReference type="ARBA" id="ARBA00022738"/>
    </source>
</evidence>
<dbReference type="Proteomes" id="UP001525961">
    <property type="component" value="Unassembled WGS sequence"/>
</dbReference>
<evidence type="ECO:0000313" key="3">
    <source>
        <dbReference type="EMBL" id="MCT7978384.1"/>
    </source>
</evidence>
<keyword evidence="1" id="KW-0042">Antenna complex</keyword>
<dbReference type="SUPFAM" id="SSF48371">
    <property type="entry name" value="ARM repeat"/>
    <property type="match status" value="1"/>
</dbReference>
<protein>
    <submittedName>
        <fullName evidence="3">HEAT repeat domain-containing protein</fullName>
    </submittedName>
</protein>
<evidence type="ECO:0000313" key="4">
    <source>
        <dbReference type="Proteomes" id="UP001525961"/>
    </source>
</evidence>
<reference evidence="3 4" key="1">
    <citation type="journal article" date="2022" name="Front. Microbiol.">
        <title>High genomic differentiation and limited gene flow indicate recent cryptic speciation within the genus Laspinema (cyanobacteria).</title>
        <authorList>
            <person name="Stanojkovic A."/>
            <person name="Skoupy S."/>
            <person name="Skaloud P."/>
            <person name="Dvorak P."/>
        </authorList>
    </citation>
    <scope>NUCLEOTIDE SEQUENCE [LARGE SCALE GENOMIC DNA]</scope>
    <source>
        <strain evidence="3 4">D3b</strain>
    </source>
</reference>
<dbReference type="EMBL" id="JAMXFA010000013">
    <property type="protein sequence ID" value="MCT7978384.1"/>
    <property type="molecule type" value="Genomic_DNA"/>
</dbReference>
<name>A0ABT2N6Q9_9CYAN</name>
<evidence type="ECO:0000256" key="1">
    <source>
        <dbReference type="ARBA" id="ARBA00022549"/>
    </source>
</evidence>
<comment type="caution">
    <text evidence="3">The sequence shown here is derived from an EMBL/GenBank/DDBJ whole genome shotgun (WGS) entry which is preliminary data.</text>
</comment>
<accession>A0ABT2N6Q9</accession>
<dbReference type="RefSeq" id="WP_261235550.1">
    <property type="nucleotide sequence ID" value="NZ_JAMXFA010000013.1"/>
</dbReference>
<sequence>MVKTNILNYLSYLNDSDYIAEIVSSLGADETLIQLLHSEELETIAATCLFITDAVLLGSQNQICQEAWESHSKGAIVPELERLVLSDNHFIRQQVIYTLGKICSYDSIPILLRAFHQFRDQDPILLPRLVGELFLLGVDHPGDVIQSMIASPQYLTRWAVLKILPEFIHNSPDETDEIFLMRYKFCESLCDDSNFLIQAEAKYEYQFLKLNLRRRQENLSKSEYKKQKKELQRLKPGLSFFQVSGQFNNYLYENRLYNYSIEELETFVGQLMEETTFFRG</sequence>
<dbReference type="InterPro" id="IPR016024">
    <property type="entry name" value="ARM-type_fold"/>
</dbReference>
<organism evidence="3 4">
    <name type="scientific">Laspinema olomoucense D3b</name>
    <dbReference type="NCBI Taxonomy" id="2953688"/>
    <lineage>
        <taxon>Bacteria</taxon>
        <taxon>Bacillati</taxon>
        <taxon>Cyanobacteriota</taxon>
        <taxon>Cyanophyceae</taxon>
        <taxon>Oscillatoriophycideae</taxon>
        <taxon>Oscillatoriales</taxon>
        <taxon>Laspinemataceae</taxon>
        <taxon>Laspinema</taxon>
        <taxon>Laspinema olomoucense</taxon>
    </lineage>
</organism>
<proteinExistence type="predicted"/>
<gene>
    <name evidence="3" type="ORF">NG792_11765</name>
</gene>
<dbReference type="InterPro" id="IPR011989">
    <property type="entry name" value="ARM-like"/>
</dbReference>